<dbReference type="EMBL" id="MNCJ02000319">
    <property type="protein sequence ID" value="KAF5808546.1"/>
    <property type="molecule type" value="Genomic_DNA"/>
</dbReference>
<organism evidence="1 2">
    <name type="scientific">Helianthus annuus</name>
    <name type="common">Common sunflower</name>
    <dbReference type="NCBI Taxonomy" id="4232"/>
    <lineage>
        <taxon>Eukaryota</taxon>
        <taxon>Viridiplantae</taxon>
        <taxon>Streptophyta</taxon>
        <taxon>Embryophyta</taxon>
        <taxon>Tracheophyta</taxon>
        <taxon>Spermatophyta</taxon>
        <taxon>Magnoliopsida</taxon>
        <taxon>eudicotyledons</taxon>
        <taxon>Gunneridae</taxon>
        <taxon>Pentapetalae</taxon>
        <taxon>asterids</taxon>
        <taxon>campanulids</taxon>
        <taxon>Asterales</taxon>
        <taxon>Asteraceae</taxon>
        <taxon>Asteroideae</taxon>
        <taxon>Heliantheae alliance</taxon>
        <taxon>Heliantheae</taxon>
        <taxon>Helianthus</taxon>
    </lineage>
</organism>
<accession>A0A9K3J539</accession>
<reference evidence="1" key="1">
    <citation type="journal article" date="2017" name="Nature">
        <title>The sunflower genome provides insights into oil metabolism, flowering and Asterid evolution.</title>
        <authorList>
            <person name="Badouin H."/>
            <person name="Gouzy J."/>
            <person name="Grassa C.J."/>
            <person name="Murat F."/>
            <person name="Staton S.E."/>
            <person name="Cottret L."/>
            <person name="Lelandais-Briere C."/>
            <person name="Owens G.L."/>
            <person name="Carrere S."/>
            <person name="Mayjonade B."/>
            <person name="Legrand L."/>
            <person name="Gill N."/>
            <person name="Kane N.C."/>
            <person name="Bowers J.E."/>
            <person name="Hubner S."/>
            <person name="Bellec A."/>
            <person name="Berard A."/>
            <person name="Berges H."/>
            <person name="Blanchet N."/>
            <person name="Boniface M.C."/>
            <person name="Brunel D."/>
            <person name="Catrice O."/>
            <person name="Chaidir N."/>
            <person name="Claudel C."/>
            <person name="Donnadieu C."/>
            <person name="Faraut T."/>
            <person name="Fievet G."/>
            <person name="Helmstetter N."/>
            <person name="King M."/>
            <person name="Knapp S.J."/>
            <person name="Lai Z."/>
            <person name="Le Paslier M.C."/>
            <person name="Lippi Y."/>
            <person name="Lorenzon L."/>
            <person name="Mandel J.R."/>
            <person name="Marage G."/>
            <person name="Marchand G."/>
            <person name="Marquand E."/>
            <person name="Bret-Mestries E."/>
            <person name="Morien E."/>
            <person name="Nambeesan S."/>
            <person name="Nguyen T."/>
            <person name="Pegot-Espagnet P."/>
            <person name="Pouilly N."/>
            <person name="Raftis F."/>
            <person name="Sallet E."/>
            <person name="Schiex T."/>
            <person name="Thomas J."/>
            <person name="Vandecasteele C."/>
            <person name="Vares D."/>
            <person name="Vear F."/>
            <person name="Vautrin S."/>
            <person name="Crespi M."/>
            <person name="Mangin B."/>
            <person name="Burke J.M."/>
            <person name="Salse J."/>
            <person name="Munos S."/>
            <person name="Vincourt P."/>
            <person name="Rieseberg L.H."/>
            <person name="Langlade N.B."/>
        </authorList>
    </citation>
    <scope>NUCLEOTIDE SEQUENCE</scope>
    <source>
        <tissue evidence="1">Leaves</tissue>
    </source>
</reference>
<dbReference type="AlphaFoldDB" id="A0A9K3J539"/>
<protein>
    <submittedName>
        <fullName evidence="1">Uncharacterized protein</fullName>
    </submittedName>
</protein>
<comment type="caution">
    <text evidence="1">The sequence shown here is derived from an EMBL/GenBank/DDBJ whole genome shotgun (WGS) entry which is preliminary data.</text>
</comment>
<sequence>MISFIASAEHVGFHLNLLMVIASFDGNDPVDEDAASAAATTLFGKRLSYFEKTMLFMFQEISMIWSR</sequence>
<keyword evidence="2" id="KW-1185">Reference proteome</keyword>
<reference evidence="1" key="2">
    <citation type="submission" date="2020-06" db="EMBL/GenBank/DDBJ databases">
        <title>Helianthus annuus Genome sequencing and assembly Release 2.</title>
        <authorList>
            <person name="Gouzy J."/>
            <person name="Langlade N."/>
            <person name="Munos S."/>
        </authorList>
    </citation>
    <scope>NUCLEOTIDE SEQUENCE</scope>
    <source>
        <tissue evidence="1">Leaves</tissue>
    </source>
</reference>
<evidence type="ECO:0000313" key="1">
    <source>
        <dbReference type="EMBL" id="KAF5808546.1"/>
    </source>
</evidence>
<dbReference type="Proteomes" id="UP000215914">
    <property type="component" value="Unassembled WGS sequence"/>
</dbReference>
<name>A0A9K3J539_HELAN</name>
<dbReference type="Gramene" id="mRNA:HanXRQr2_Chr04g0146621">
    <property type="protein sequence ID" value="mRNA:HanXRQr2_Chr04g0146621"/>
    <property type="gene ID" value="HanXRQr2_Chr04g0146621"/>
</dbReference>
<proteinExistence type="predicted"/>
<evidence type="ECO:0000313" key="2">
    <source>
        <dbReference type="Proteomes" id="UP000215914"/>
    </source>
</evidence>
<gene>
    <name evidence="1" type="ORF">HanXRQr2_Chr04g0146621</name>
</gene>